<feature type="domain" description="SpaA-like prealbumin fold" evidence="4">
    <location>
        <begin position="710"/>
        <end position="795"/>
    </location>
</feature>
<keyword evidence="2" id="KW-0964">Secreted</keyword>
<feature type="domain" description="SpaA-like prealbumin fold" evidence="4">
    <location>
        <begin position="988"/>
        <end position="1069"/>
    </location>
</feature>
<feature type="domain" description="SpaA-like prealbumin fold" evidence="4">
    <location>
        <begin position="894"/>
        <end position="980"/>
    </location>
</feature>
<accession>A0AAC9Y117</accession>
<dbReference type="EMBL" id="CP022474">
    <property type="protein sequence ID" value="ASN60959.1"/>
    <property type="molecule type" value="Genomic_DNA"/>
</dbReference>
<keyword evidence="3" id="KW-0732">Signal</keyword>
<dbReference type="PANTHER" id="PTHR36108">
    <property type="entry name" value="COLOSSIN-B-RELATED"/>
    <property type="match status" value="1"/>
</dbReference>
<feature type="domain" description="SpaA-like prealbumin fold" evidence="4">
    <location>
        <begin position="805"/>
        <end position="889"/>
    </location>
</feature>
<feature type="domain" description="SpaA-like prealbumin fold" evidence="4">
    <location>
        <begin position="332"/>
        <end position="412"/>
    </location>
</feature>
<feature type="domain" description="SpaA-like prealbumin fold" evidence="4">
    <location>
        <begin position="426"/>
        <end position="508"/>
    </location>
</feature>
<dbReference type="PANTHER" id="PTHR36108:SF13">
    <property type="entry name" value="COLOSSIN-B-RELATED"/>
    <property type="match status" value="1"/>
</dbReference>
<feature type="domain" description="SpaA-like prealbumin fold" evidence="4">
    <location>
        <begin position="522"/>
        <end position="595"/>
    </location>
</feature>
<dbReference type="Gene3D" id="2.60.40.10">
    <property type="entry name" value="Immunoglobulins"/>
    <property type="match status" value="11"/>
</dbReference>
<feature type="domain" description="SpaA-like prealbumin fold" evidence="4">
    <location>
        <begin position="615"/>
        <end position="692"/>
    </location>
</feature>
<dbReference type="RefSeq" id="WP_089557322.1">
    <property type="nucleotide sequence ID" value="NZ_CP022474.1"/>
</dbReference>
<evidence type="ECO:0000259" key="4">
    <source>
        <dbReference type="Pfam" id="PF17802"/>
    </source>
</evidence>
<sequence length="1164" mass="125943">MQNTKHFFYRLILLVTMIGLIMGNLNTAVLAATTAKRETTPTSNIIIKGLESSDHSKAVPNAKINLTSTTDTKKSYLLTSNDEGLFNTIIDNQSGLKVNRVDVGEYVISSVENPIGYRLVGEELGLKVQVNETQSQIAIYYAEVAEGTITLNAKAADETPIPGVVFTATEKANGVVHQFSPTDTNGMTKLKLTADSYTIGLQSAPDGYTVSDELPFYSLGSNMNIDEDIHFNYQQQAGNIEVNVIDSDTQAKLAGVKMAIASVKTPTQKRTTTTDADGVAHWSDLVVGQYKLTVEEMLPNYVVNGPSEQLMNVNNGETAQLMLTARRQAGAFQIHSTSESGRMIPNVSYQVDALDGSPQRTVQTNEAGVAALTGLNEGLYTVKETKVPTGYQLAQAEQTVIVRNGQNPDVTFVHQIARTDADHDLIIKTADHLGNAVGDVQFQIKQIDTDEPYSQTVTVDADGQARLRNIPIGKYEVLRETTPAGYQAGQKQQTLIVSNQQPNQVDWTFDREVSAIRLTVTNVSGTPIKGASFIIKTTSPDDQGQRTFFSAQTDDQGQVELQNLPTGSFTYQQVTTAPGYEMDATVHTGVIQNTGVSGNQFAITNQMSQPAAKSRVTVHKLSTQGQPLTGAQFKLTKADGSETQTKTTENGQLFFEDLTTGRYLVTETKAPAGYILDQTPQTLEVNDKARVNQVAVFVDQRETVAPTNPLTISALDPNGNGIAGAVFKLFIDLPDDQGQTTWYLTTDKNGLAILPKAVTGQYHIQMVKAPNGYQLNTAVYTMAVDQYGPNHLNIVSETILDELQTLQIRKTNTQGQPLAGAVFDVVSMATGKVVQVESNEEGLAELNNLSAGDYEVTEVKAPTGYRLDAQVHRVTLEKGQPITAMTIQNIAQNGQLTINKTAESGQTLAGAFFDVRNQQGDLVGNYQTDANGQIKLTDLTIGDYTVQETKAPDGYQINAKTFKATISDQHTSTVNVVDQKVTPEVAPGTLVIHNVDQRKQTPLVGATFRLETAAGKVVRQQIVIGAAGQVVVDNLKAGDYQLIQTTAATAYRVTPTPIAVKIQGNHEITPITVGNFQTAGSVIVNQVDGNTNKPLVGAKYQVQSPTGKVLVDNLKSDERGHVIIRQLPPATYRLVEVSAPIGYDTIKTPIIFIITENGVTKVIQ</sequence>
<reference evidence="5 6" key="1">
    <citation type="submission" date="2017-07" db="EMBL/GenBank/DDBJ databases">
        <title>Lactobacillus curvatus MRS6 whole genome.</title>
        <authorList>
            <person name="Jans C."/>
            <person name="Lagler S."/>
            <person name="Lacroix C."/>
            <person name="Meile L."/>
            <person name="Stevens M.J.A."/>
        </authorList>
    </citation>
    <scope>NUCLEOTIDE SEQUENCE [LARGE SCALE GENOMIC DNA]</scope>
    <source>
        <strain evidence="5 6">MRS6</strain>
    </source>
</reference>
<evidence type="ECO:0000256" key="2">
    <source>
        <dbReference type="ARBA" id="ARBA00022525"/>
    </source>
</evidence>
<feature type="domain" description="SpaA-like prealbumin fold" evidence="4">
    <location>
        <begin position="1080"/>
        <end position="1161"/>
    </location>
</feature>
<feature type="domain" description="SpaA-like prealbumin fold" evidence="4">
    <location>
        <begin position="238"/>
        <end position="315"/>
    </location>
</feature>
<gene>
    <name evidence="5" type="ORF">CG419_10150</name>
</gene>
<name>A0AAC9Y117_LATCU</name>
<dbReference type="Pfam" id="PF17802">
    <property type="entry name" value="SpaA"/>
    <property type="match status" value="10"/>
</dbReference>
<dbReference type="AlphaFoldDB" id="A0AAC9Y117"/>
<dbReference type="SUPFAM" id="SSF49478">
    <property type="entry name" value="Cna protein B-type domain"/>
    <property type="match status" value="7"/>
</dbReference>
<dbReference type="InterPro" id="IPR013783">
    <property type="entry name" value="Ig-like_fold"/>
</dbReference>
<dbReference type="InterPro" id="IPR041033">
    <property type="entry name" value="SpaA_PFL_dom_1"/>
</dbReference>
<evidence type="ECO:0000313" key="6">
    <source>
        <dbReference type="Proteomes" id="UP000199749"/>
    </source>
</evidence>
<organism evidence="5 6">
    <name type="scientific">Latilactobacillus curvatus</name>
    <name type="common">Lactobacillus curvatus</name>
    <dbReference type="NCBI Taxonomy" id="28038"/>
    <lineage>
        <taxon>Bacteria</taxon>
        <taxon>Bacillati</taxon>
        <taxon>Bacillota</taxon>
        <taxon>Bacilli</taxon>
        <taxon>Lactobacillales</taxon>
        <taxon>Lactobacillaceae</taxon>
        <taxon>Latilactobacillus</taxon>
    </lineage>
</organism>
<evidence type="ECO:0000256" key="1">
    <source>
        <dbReference type="ARBA" id="ARBA00007257"/>
    </source>
</evidence>
<evidence type="ECO:0000256" key="3">
    <source>
        <dbReference type="ARBA" id="ARBA00022729"/>
    </source>
</evidence>
<proteinExistence type="inferred from homology"/>
<protein>
    <recommendedName>
        <fullName evidence="4">SpaA-like prealbumin fold domain-containing protein</fullName>
    </recommendedName>
</protein>
<evidence type="ECO:0000313" key="5">
    <source>
        <dbReference type="EMBL" id="ASN60959.1"/>
    </source>
</evidence>
<comment type="similarity">
    <text evidence="1">Belongs to the serine-aspartate repeat-containing protein (SDr) family.</text>
</comment>
<dbReference type="Proteomes" id="UP000199749">
    <property type="component" value="Chromosome"/>
</dbReference>